<evidence type="ECO:0000313" key="1">
    <source>
        <dbReference type="EMBL" id="GFD15732.1"/>
    </source>
</evidence>
<evidence type="ECO:0008006" key="2">
    <source>
        <dbReference type="Google" id="ProtNLM"/>
    </source>
</evidence>
<sequence length="110" mass="12266">MEKQEVKNIVEQATKRKTRITESLPNFTIIHKMSSISNTPQISPVIAITPNLPTEEPGYSLSIRDEHFSTILETKSNEVIKSSVKNLIPIPSESEVTSDNESECDVPVND</sequence>
<protein>
    <recommendedName>
        <fullName evidence="2">Reverse transcriptase domain-containing protein</fullName>
    </recommendedName>
</protein>
<organism evidence="1">
    <name type="scientific">Tanacetum cinerariifolium</name>
    <name type="common">Dalmatian daisy</name>
    <name type="synonym">Chrysanthemum cinerariifolium</name>
    <dbReference type="NCBI Taxonomy" id="118510"/>
    <lineage>
        <taxon>Eukaryota</taxon>
        <taxon>Viridiplantae</taxon>
        <taxon>Streptophyta</taxon>
        <taxon>Embryophyta</taxon>
        <taxon>Tracheophyta</taxon>
        <taxon>Spermatophyta</taxon>
        <taxon>Magnoliopsida</taxon>
        <taxon>eudicotyledons</taxon>
        <taxon>Gunneridae</taxon>
        <taxon>Pentapetalae</taxon>
        <taxon>asterids</taxon>
        <taxon>campanulids</taxon>
        <taxon>Asterales</taxon>
        <taxon>Asteraceae</taxon>
        <taxon>Asteroideae</taxon>
        <taxon>Anthemideae</taxon>
        <taxon>Anthemidinae</taxon>
        <taxon>Tanacetum</taxon>
    </lineage>
</organism>
<gene>
    <name evidence="1" type="ORF">Tci_887701</name>
</gene>
<name>A0A699TXR0_TANCI</name>
<reference evidence="1" key="1">
    <citation type="journal article" date="2019" name="Sci. Rep.">
        <title>Draft genome of Tanacetum cinerariifolium, the natural source of mosquito coil.</title>
        <authorList>
            <person name="Yamashiro T."/>
            <person name="Shiraishi A."/>
            <person name="Satake H."/>
            <person name="Nakayama K."/>
        </authorList>
    </citation>
    <scope>NUCLEOTIDE SEQUENCE</scope>
</reference>
<comment type="caution">
    <text evidence="1">The sequence shown here is derived from an EMBL/GenBank/DDBJ whole genome shotgun (WGS) entry which is preliminary data.</text>
</comment>
<dbReference type="EMBL" id="BKCJ011288520">
    <property type="protein sequence ID" value="GFD15732.1"/>
    <property type="molecule type" value="Genomic_DNA"/>
</dbReference>
<dbReference type="AlphaFoldDB" id="A0A699TXR0"/>
<accession>A0A699TXR0</accession>
<proteinExistence type="predicted"/>